<keyword evidence="2" id="KW-0812">Transmembrane</keyword>
<feature type="transmembrane region" description="Helical" evidence="2">
    <location>
        <begin position="112"/>
        <end position="135"/>
    </location>
</feature>
<reference evidence="3" key="1">
    <citation type="submission" date="2021-03" db="EMBL/GenBank/DDBJ databases">
        <authorList>
            <person name="Wang G."/>
        </authorList>
    </citation>
    <scope>NUCLEOTIDE SEQUENCE</scope>
    <source>
        <strain evidence="3">KCTC 12899</strain>
    </source>
</reference>
<dbReference type="AlphaFoldDB" id="A0A8J7Q9M1"/>
<keyword evidence="4" id="KW-1185">Reference proteome</keyword>
<feature type="transmembrane region" description="Helical" evidence="2">
    <location>
        <begin position="80"/>
        <end position="100"/>
    </location>
</feature>
<feature type="compositionally biased region" description="Polar residues" evidence="1">
    <location>
        <begin position="33"/>
        <end position="46"/>
    </location>
</feature>
<dbReference type="Proteomes" id="UP000664417">
    <property type="component" value="Unassembled WGS sequence"/>
</dbReference>
<comment type="caution">
    <text evidence="3">The sequence shown here is derived from an EMBL/GenBank/DDBJ whole genome shotgun (WGS) entry which is preliminary data.</text>
</comment>
<evidence type="ECO:0000256" key="1">
    <source>
        <dbReference type="SAM" id="MobiDB-lite"/>
    </source>
</evidence>
<gene>
    <name evidence="3" type="ORF">J3U88_13600</name>
</gene>
<evidence type="ECO:0000256" key="2">
    <source>
        <dbReference type="SAM" id="Phobius"/>
    </source>
</evidence>
<dbReference type="EMBL" id="JAFREP010000012">
    <property type="protein sequence ID" value="MBO1319504.1"/>
    <property type="molecule type" value="Genomic_DNA"/>
</dbReference>
<feature type="compositionally biased region" description="Basic and acidic residues" evidence="1">
    <location>
        <begin position="21"/>
        <end position="31"/>
    </location>
</feature>
<name>A0A8J7Q9M1_9BACT</name>
<keyword evidence="2" id="KW-0472">Membrane</keyword>
<sequence>MPTNQEPSEPKIVPPLPKVVQDPKDDSRDEVSFYQNASEQAPSFHTRTGESSKEQQTLSSIQLRGLQQDIDERKNYASKVYWLVCFWLGFIALMFILQGFNFFGFKLDNEVLKWAVVTMGLNVLGLLFAVIRYLFDRGGKLTIPNPNEEITSMFSVPGGDKKKEPKKK</sequence>
<protein>
    <submittedName>
        <fullName evidence="3">Uncharacterized protein</fullName>
    </submittedName>
</protein>
<proteinExistence type="predicted"/>
<evidence type="ECO:0000313" key="3">
    <source>
        <dbReference type="EMBL" id="MBO1319504.1"/>
    </source>
</evidence>
<accession>A0A8J7Q9M1</accession>
<feature type="region of interest" description="Disordered" evidence="1">
    <location>
        <begin position="1"/>
        <end position="56"/>
    </location>
</feature>
<dbReference type="RefSeq" id="WP_207859386.1">
    <property type="nucleotide sequence ID" value="NZ_JAFREP010000012.1"/>
</dbReference>
<keyword evidence="2" id="KW-1133">Transmembrane helix</keyword>
<organism evidence="3 4">
    <name type="scientific">Acanthopleuribacter pedis</name>
    <dbReference type="NCBI Taxonomy" id="442870"/>
    <lineage>
        <taxon>Bacteria</taxon>
        <taxon>Pseudomonadati</taxon>
        <taxon>Acidobacteriota</taxon>
        <taxon>Holophagae</taxon>
        <taxon>Acanthopleuribacterales</taxon>
        <taxon>Acanthopleuribacteraceae</taxon>
        <taxon>Acanthopleuribacter</taxon>
    </lineage>
</organism>
<evidence type="ECO:0000313" key="4">
    <source>
        <dbReference type="Proteomes" id="UP000664417"/>
    </source>
</evidence>